<evidence type="ECO:0000313" key="1">
    <source>
        <dbReference type="EMBL" id="KAL3820246.1"/>
    </source>
</evidence>
<keyword evidence="2" id="KW-1185">Reference proteome</keyword>
<comment type="caution">
    <text evidence="1">The sequence shown here is derived from an EMBL/GenBank/DDBJ whole genome shotgun (WGS) entry which is preliminary data.</text>
</comment>
<gene>
    <name evidence="1" type="ORF">ACJIZ3_006151</name>
</gene>
<organism evidence="1 2">
    <name type="scientific">Penstemon smallii</name>
    <dbReference type="NCBI Taxonomy" id="265156"/>
    <lineage>
        <taxon>Eukaryota</taxon>
        <taxon>Viridiplantae</taxon>
        <taxon>Streptophyta</taxon>
        <taxon>Embryophyta</taxon>
        <taxon>Tracheophyta</taxon>
        <taxon>Spermatophyta</taxon>
        <taxon>Magnoliopsida</taxon>
        <taxon>eudicotyledons</taxon>
        <taxon>Gunneridae</taxon>
        <taxon>Pentapetalae</taxon>
        <taxon>asterids</taxon>
        <taxon>lamiids</taxon>
        <taxon>Lamiales</taxon>
        <taxon>Plantaginaceae</taxon>
        <taxon>Cheloneae</taxon>
        <taxon>Penstemon</taxon>
    </lineage>
</organism>
<proteinExistence type="predicted"/>
<reference evidence="1 2" key="1">
    <citation type="submission" date="2024-12" db="EMBL/GenBank/DDBJ databases">
        <title>The unique morphological basis and parallel evolutionary history of personate flowers in Penstemon.</title>
        <authorList>
            <person name="Depatie T.H."/>
            <person name="Wessinger C.A."/>
        </authorList>
    </citation>
    <scope>NUCLEOTIDE SEQUENCE [LARGE SCALE GENOMIC DNA]</scope>
    <source>
        <strain evidence="1">WTNN_2</strain>
        <tissue evidence="1">Leaf</tissue>
    </source>
</reference>
<evidence type="ECO:0000313" key="2">
    <source>
        <dbReference type="Proteomes" id="UP001634393"/>
    </source>
</evidence>
<dbReference type="EMBL" id="JBJXBP010000007">
    <property type="protein sequence ID" value="KAL3820246.1"/>
    <property type="molecule type" value="Genomic_DNA"/>
</dbReference>
<name>A0ABD3S717_9LAMI</name>
<dbReference type="Proteomes" id="UP001634393">
    <property type="component" value="Unassembled WGS sequence"/>
</dbReference>
<accession>A0ABD3S717</accession>
<sequence>MLGGIAVKFSYKKVVEDAGFVLGVLLYDRRRSFFSAVSLYSRPYRAIHCSCFSLIDKSEIMRDSNWGTNVLIMKMLKMKCLDAIFNEVLIWGYNLSNFGFRKYTHTIIYRTFQRL</sequence>
<dbReference type="AlphaFoldDB" id="A0ABD3S717"/>
<protein>
    <submittedName>
        <fullName evidence="1">Uncharacterized protein</fullName>
    </submittedName>
</protein>